<dbReference type="Proteomes" id="UP000253908">
    <property type="component" value="Chromosome"/>
</dbReference>
<dbReference type="RefSeq" id="WP_114915726.1">
    <property type="nucleotide sequence ID" value="NZ_CP024848.1"/>
</dbReference>
<dbReference type="AlphaFoldDB" id="A0A345PEK2"/>
<gene>
    <name evidence="1" type="ORF">CUC15_05650</name>
</gene>
<keyword evidence="2" id="KW-1185">Reference proteome</keyword>
<evidence type="ECO:0000313" key="2">
    <source>
        <dbReference type="Proteomes" id="UP000253908"/>
    </source>
</evidence>
<protein>
    <submittedName>
        <fullName evidence="1">Uncharacterized protein</fullName>
    </submittedName>
</protein>
<reference evidence="2" key="1">
    <citation type="submission" date="2017-11" db="EMBL/GenBank/DDBJ databases">
        <authorList>
            <person name="Zhu W."/>
        </authorList>
    </citation>
    <scope>NUCLEOTIDE SEQUENCE [LARGE SCALE GENOMIC DNA]</scope>
    <source>
        <strain evidence="2">160</strain>
    </source>
</reference>
<accession>A0A345PEK2</accession>
<organism evidence="1 2">
    <name type="scientific">Oceanobacillus zhaokaii</name>
    <dbReference type="NCBI Taxonomy" id="2052660"/>
    <lineage>
        <taxon>Bacteria</taxon>
        <taxon>Bacillati</taxon>
        <taxon>Bacillota</taxon>
        <taxon>Bacilli</taxon>
        <taxon>Bacillales</taxon>
        <taxon>Bacillaceae</taxon>
        <taxon>Oceanobacillus</taxon>
    </lineage>
</organism>
<dbReference type="EMBL" id="CP024848">
    <property type="protein sequence ID" value="AXI08432.1"/>
    <property type="molecule type" value="Genomic_DNA"/>
</dbReference>
<dbReference type="OrthoDB" id="2964715at2"/>
<dbReference type="KEGG" id="ocn:CUC15_05650"/>
<sequence length="236" mass="27339">MGKTFYFIEMSNFDLTENEFFTSQQLTLDSTKKDADPLTYLKIVDANFYKGYMRLEGLHESIDKTPRRLAGDLEYLTQSIVGGDKPFDCYFNPDNNILIMNTSKHNVIGLQRRLIKNFPKTFVPQQGELDFKYLLNNLSNSRIIGSWFNNIQGKVNAIGLFGERVNLDDIFKYYNDLGKLSAITVEWLLEDVDQPLNIMFTKKFGVVLNSTWDKKNDLDFLIKIQPLLFEPETSIL</sequence>
<evidence type="ECO:0000313" key="1">
    <source>
        <dbReference type="EMBL" id="AXI08432.1"/>
    </source>
</evidence>
<proteinExistence type="predicted"/>
<name>A0A345PEK2_9BACI</name>